<dbReference type="GO" id="GO:0008233">
    <property type="term" value="F:peptidase activity"/>
    <property type="evidence" value="ECO:0007669"/>
    <property type="project" value="UniProtKB-KW"/>
</dbReference>
<comment type="caution">
    <text evidence="2">The sequence shown here is derived from an EMBL/GenBank/DDBJ whole genome shotgun (WGS) entry which is preliminary data.</text>
</comment>
<proteinExistence type="predicted"/>
<dbReference type="GO" id="GO:0006508">
    <property type="term" value="P:proteolysis"/>
    <property type="evidence" value="ECO:0007669"/>
    <property type="project" value="UniProtKB-KW"/>
</dbReference>
<feature type="compositionally biased region" description="Polar residues" evidence="1">
    <location>
        <begin position="266"/>
        <end position="284"/>
    </location>
</feature>
<dbReference type="SUPFAM" id="SSF54001">
    <property type="entry name" value="Cysteine proteinases"/>
    <property type="match status" value="1"/>
</dbReference>
<dbReference type="AlphaFoldDB" id="A0AA37H044"/>
<dbReference type="Gene3D" id="3.40.395.10">
    <property type="entry name" value="Adenoviral Proteinase, Chain A"/>
    <property type="match status" value="1"/>
</dbReference>
<feature type="region of interest" description="Disordered" evidence="1">
    <location>
        <begin position="316"/>
        <end position="365"/>
    </location>
</feature>
<feature type="compositionally biased region" description="Basic and acidic residues" evidence="1">
    <location>
        <begin position="203"/>
        <end position="241"/>
    </location>
</feature>
<keyword evidence="2" id="KW-0645">Protease</keyword>
<dbReference type="Proteomes" id="UP001055172">
    <property type="component" value="Unassembled WGS sequence"/>
</dbReference>
<accession>A0AA37H044</accession>
<gene>
    <name evidence="2" type="ORF">ColLi_13100</name>
</gene>
<feature type="region of interest" description="Disordered" evidence="1">
    <location>
        <begin position="203"/>
        <end position="289"/>
    </location>
</feature>
<protein>
    <submittedName>
        <fullName evidence="2">Ubiquitin-like-specific protease 1</fullName>
    </submittedName>
</protein>
<dbReference type="EMBL" id="BPPX01000051">
    <property type="protein sequence ID" value="GJC90262.1"/>
    <property type="molecule type" value="Genomic_DNA"/>
</dbReference>
<keyword evidence="3" id="KW-1185">Reference proteome</keyword>
<feature type="compositionally biased region" description="Polar residues" evidence="1">
    <location>
        <begin position="341"/>
        <end position="357"/>
    </location>
</feature>
<keyword evidence="2" id="KW-0378">Hydrolase</keyword>
<organism evidence="2 3">
    <name type="scientific">Colletotrichum liriopes</name>
    <dbReference type="NCBI Taxonomy" id="708192"/>
    <lineage>
        <taxon>Eukaryota</taxon>
        <taxon>Fungi</taxon>
        <taxon>Dikarya</taxon>
        <taxon>Ascomycota</taxon>
        <taxon>Pezizomycotina</taxon>
        <taxon>Sordariomycetes</taxon>
        <taxon>Hypocreomycetidae</taxon>
        <taxon>Glomerellales</taxon>
        <taxon>Glomerellaceae</taxon>
        <taxon>Colletotrichum</taxon>
        <taxon>Colletotrichum spaethianum species complex</taxon>
    </lineage>
</organism>
<feature type="compositionally biased region" description="Polar residues" evidence="1">
    <location>
        <begin position="250"/>
        <end position="260"/>
    </location>
</feature>
<name>A0AA37H044_9PEZI</name>
<dbReference type="InterPro" id="IPR038765">
    <property type="entry name" value="Papain-like_cys_pep_sf"/>
</dbReference>
<evidence type="ECO:0000313" key="2">
    <source>
        <dbReference type="EMBL" id="GJC90262.1"/>
    </source>
</evidence>
<sequence>MLGTLGGVTIRRRRASVQYPTKGTEPDTTQLDTPHNMTLSETLSQLNALAGPSDNDMLGCLWLQLRDRFTRDPTHLTADFARWATAHVNRQILNIVTAKTLSEDLARVHADSKSRFPFILQSFDLSLASFVFLFGLAIANSRPCNQAILTLLKSRPDLELLDLYDSFKNEPAMRNGRVVSEVYRFQRAAHSYSTIAPWLDKKKERPVERPGSKTSKARERQCERSPEVMELHSESSPEVARRASGHTFFENHSPSRSHPNVLSGKTCRNSPSGDTSPLSPSLVSHETESADALGHEDFFGATPGAYVDDDIVFGRAGEDDDDEYDLADVGPDQSPLANPATRPSTPVHSAKLSHSPSTRPPLPITNNQAVFDTTEGLSVIPEELDDADDGNESRLAIPEDTTISFLPSKDDLAGNQLALSLPLLCTKTEKAPPSYPGANASMHRNHKRSYSESALVEQSELSSLGQSRWSDKKRRVLQTSAQQLLVSTEATKLPAPAKSKRIDLQYTVASLRTLEPGELVNDDAIHTLASRLTTNEIGVIGSLTLASHCVTERGRLGLQPTMHKKKVLLIANHRSHWILFLWVREENVLFEFNPSPGYASSNGRAAVAVFLRWVYQEADLDIMFREAPCPAQTNNYDCGVYVSNFAEQAATESIMSSDIDTDRERVYMQQCLLTSCYATLRPHEITDIHHTLPERAEALLNLGRQKSRLTSLSASLMAGNSRQSSEALLSRVARNETIRVQQAALAGFIFKLHGRQRDTLVSAMETAAKLTESSESRKKWTAVGESMDGLLKAYAECPVSETDGVNQDATSARSYLETIKQIALLARPHLSAIEDRQRSSSQASRDVREAVHSKYLECSILILVLRYAVEKYRITAAELAQLV</sequence>
<evidence type="ECO:0000256" key="1">
    <source>
        <dbReference type="SAM" id="MobiDB-lite"/>
    </source>
</evidence>
<evidence type="ECO:0000313" key="3">
    <source>
        <dbReference type="Proteomes" id="UP001055172"/>
    </source>
</evidence>
<reference evidence="2 3" key="1">
    <citation type="submission" date="2021-07" db="EMBL/GenBank/DDBJ databases">
        <title>Genome data of Colletotrichum spaethianum.</title>
        <authorList>
            <person name="Utami Y.D."/>
            <person name="Hiruma K."/>
        </authorList>
    </citation>
    <scope>NUCLEOTIDE SEQUENCE [LARGE SCALE GENOMIC DNA]</scope>
    <source>
        <strain evidence="2 3">MAFF 242679</strain>
    </source>
</reference>